<dbReference type="EMBL" id="VIGW01000001">
    <property type="protein sequence ID" value="TWS21127.1"/>
    <property type="molecule type" value="Genomic_DNA"/>
</dbReference>
<sequence>MAPPRFRQLVIDAADARRSAEFYRALLGLEYLPGDEPRDGAEDPGFIVLLGTDGRRLLGFQTVPAFARSTWPSMDVPQQLHLDFAARDDAELAEHHRRVLELGGTLVEDRLDDPEDPLRVYADLDGHPFCIFVAEQ</sequence>
<dbReference type="Pfam" id="PF18029">
    <property type="entry name" value="Glyoxalase_6"/>
    <property type="match status" value="1"/>
</dbReference>
<reference evidence="2 3" key="1">
    <citation type="submission" date="2019-06" db="EMBL/GenBank/DDBJ databases">
        <title>Tsukamurella conjunctivitidis sp. nov., Tsukamurella assacharolytica sp. nov. and Tsukamurella sputae sp. nov. isolated from patients with conjunctivitis, bacteraemia (lymphoma) and respiratory infection (sputum) in Hong Kong.</title>
        <authorList>
            <person name="Teng J.L.L."/>
            <person name="Lee H.H."/>
            <person name="Fong J.Y.H."/>
            <person name="Fok K.M.N."/>
            <person name="Lau S.K.P."/>
            <person name="Woo P.C.Y."/>
        </authorList>
    </citation>
    <scope>NUCLEOTIDE SEQUENCE [LARGE SCALE GENOMIC DNA]</scope>
    <source>
        <strain evidence="2 3">HKU71</strain>
    </source>
</reference>
<keyword evidence="3" id="KW-1185">Reference proteome</keyword>
<dbReference type="InterPro" id="IPR037523">
    <property type="entry name" value="VOC_core"/>
</dbReference>
<gene>
    <name evidence="2" type="ORF">FK529_00445</name>
</gene>
<feature type="domain" description="VOC" evidence="1">
    <location>
        <begin position="5"/>
        <end position="134"/>
    </location>
</feature>
<dbReference type="CDD" id="cd06587">
    <property type="entry name" value="VOC"/>
    <property type="match status" value="1"/>
</dbReference>
<comment type="caution">
    <text evidence="2">The sequence shown here is derived from an EMBL/GenBank/DDBJ whole genome shotgun (WGS) entry which is preliminary data.</text>
</comment>
<evidence type="ECO:0000313" key="2">
    <source>
        <dbReference type="EMBL" id="TWS21127.1"/>
    </source>
</evidence>
<evidence type="ECO:0000259" key="1">
    <source>
        <dbReference type="PROSITE" id="PS51819"/>
    </source>
</evidence>
<dbReference type="OrthoDB" id="1645442at2"/>
<evidence type="ECO:0000313" key="3">
    <source>
        <dbReference type="Proteomes" id="UP000317291"/>
    </source>
</evidence>
<dbReference type="AlphaFoldDB" id="A0A5C5RDQ2"/>
<dbReference type="RefSeq" id="WP_146558527.1">
    <property type="nucleotide sequence ID" value="NZ_VIGW01000001.1"/>
</dbReference>
<dbReference type="InterPro" id="IPR029068">
    <property type="entry name" value="Glyas_Bleomycin-R_OHBP_Dase"/>
</dbReference>
<proteinExistence type="predicted"/>
<protein>
    <submittedName>
        <fullName evidence="2">VOC family protein</fullName>
    </submittedName>
</protein>
<dbReference type="PANTHER" id="PTHR35908:SF1">
    <property type="entry name" value="CONSERVED PROTEIN"/>
    <property type="match status" value="1"/>
</dbReference>
<dbReference type="InterPro" id="IPR041581">
    <property type="entry name" value="Glyoxalase_6"/>
</dbReference>
<dbReference type="PANTHER" id="PTHR35908">
    <property type="entry name" value="HYPOTHETICAL FUSION PROTEIN"/>
    <property type="match status" value="1"/>
</dbReference>
<name>A0A5C5RDQ2_9ACTN</name>
<organism evidence="2 3">
    <name type="scientific">Tsukamurella asaccharolytica</name>
    <dbReference type="NCBI Taxonomy" id="2592067"/>
    <lineage>
        <taxon>Bacteria</taxon>
        <taxon>Bacillati</taxon>
        <taxon>Actinomycetota</taxon>
        <taxon>Actinomycetes</taxon>
        <taxon>Mycobacteriales</taxon>
        <taxon>Tsukamurellaceae</taxon>
        <taxon>Tsukamurella</taxon>
    </lineage>
</organism>
<dbReference type="Gene3D" id="3.10.180.10">
    <property type="entry name" value="2,3-Dihydroxybiphenyl 1,2-Dioxygenase, domain 1"/>
    <property type="match status" value="1"/>
</dbReference>
<dbReference type="Proteomes" id="UP000317291">
    <property type="component" value="Unassembled WGS sequence"/>
</dbReference>
<accession>A0A5C5RDQ2</accession>
<dbReference type="PROSITE" id="PS51819">
    <property type="entry name" value="VOC"/>
    <property type="match status" value="1"/>
</dbReference>
<dbReference type="SUPFAM" id="SSF54593">
    <property type="entry name" value="Glyoxalase/Bleomycin resistance protein/Dihydroxybiphenyl dioxygenase"/>
    <property type="match status" value="1"/>
</dbReference>